<dbReference type="Proteomes" id="UP000289856">
    <property type="component" value="Chromosome"/>
</dbReference>
<reference evidence="2 3" key="1">
    <citation type="submission" date="2019-01" db="EMBL/GenBank/DDBJ databases">
        <title>Complete genome sequence of Cohnella hallensis HS21 isolated from Korean fir (Abies koreana) rhizospheric soil.</title>
        <authorList>
            <person name="Jiang L."/>
            <person name="Kang S.W."/>
            <person name="Kim S."/>
            <person name="Jung J."/>
            <person name="Kim C.Y."/>
            <person name="Kim D.H."/>
            <person name="Kim S.W."/>
            <person name="Lee J."/>
        </authorList>
    </citation>
    <scope>NUCLEOTIDE SEQUENCE [LARGE SCALE GENOMIC DNA]</scope>
    <source>
        <strain evidence="2 3">HS21</strain>
    </source>
</reference>
<evidence type="ECO:0000256" key="1">
    <source>
        <dbReference type="SAM" id="Coils"/>
    </source>
</evidence>
<accession>A0A3T1D2M9</accession>
<keyword evidence="1" id="KW-0175">Coiled coil</keyword>
<gene>
    <name evidence="2" type="ORF">KCTCHS21_17610</name>
</gene>
<dbReference type="AlphaFoldDB" id="A0A3T1D2M9"/>
<evidence type="ECO:0000313" key="2">
    <source>
        <dbReference type="EMBL" id="BBI32362.1"/>
    </source>
</evidence>
<name>A0A3T1D2M9_9BACL</name>
<sequence length="97" mass="10710">MLYAIKGNKQLQIDPAEKETYLKLGYDIAEVDGDTLNVVETSPVKTIPYVDYKRLQDENELLKEQLAGAGEGADKEIKALKEKLAEANKKLKEATGG</sequence>
<dbReference type="EMBL" id="AP019400">
    <property type="protein sequence ID" value="BBI32362.1"/>
    <property type="molecule type" value="Genomic_DNA"/>
</dbReference>
<feature type="coiled-coil region" evidence="1">
    <location>
        <begin position="52"/>
        <end position="97"/>
    </location>
</feature>
<proteinExistence type="predicted"/>
<keyword evidence="3" id="KW-1185">Reference proteome</keyword>
<dbReference type="KEGG" id="cohn:KCTCHS21_17610"/>
<dbReference type="OrthoDB" id="2646094at2"/>
<protein>
    <submittedName>
        <fullName evidence="2">Uncharacterized protein</fullName>
    </submittedName>
</protein>
<evidence type="ECO:0000313" key="3">
    <source>
        <dbReference type="Proteomes" id="UP000289856"/>
    </source>
</evidence>
<dbReference type="RefSeq" id="WP_130606832.1">
    <property type="nucleotide sequence ID" value="NZ_AP019400.1"/>
</dbReference>
<organism evidence="2 3">
    <name type="scientific">Cohnella abietis</name>
    <dbReference type="NCBI Taxonomy" id="2507935"/>
    <lineage>
        <taxon>Bacteria</taxon>
        <taxon>Bacillati</taxon>
        <taxon>Bacillota</taxon>
        <taxon>Bacilli</taxon>
        <taxon>Bacillales</taxon>
        <taxon>Paenibacillaceae</taxon>
        <taxon>Cohnella</taxon>
    </lineage>
</organism>